<gene>
    <name evidence="4" type="ORF">Sste5346_002195</name>
</gene>
<dbReference type="Proteomes" id="UP001583186">
    <property type="component" value="Unassembled WGS sequence"/>
</dbReference>
<keyword evidence="3" id="KW-0539">Nucleus</keyword>
<dbReference type="EMBL" id="JAWCUI010000008">
    <property type="protein sequence ID" value="KAL1901128.1"/>
    <property type="molecule type" value="Genomic_DNA"/>
</dbReference>
<dbReference type="CDD" id="cd12148">
    <property type="entry name" value="fungal_TF_MHR"/>
    <property type="match status" value="1"/>
</dbReference>
<dbReference type="PANTHER" id="PTHR47424:SF12">
    <property type="entry name" value="TRANSCRIPTION FACTOR ASQA"/>
    <property type="match status" value="1"/>
</dbReference>
<keyword evidence="2" id="KW-0804">Transcription</keyword>
<protein>
    <recommendedName>
        <fullName evidence="6">Fungal-type protein kinase domain-containing protein</fullName>
    </recommendedName>
</protein>
<organism evidence="4 5">
    <name type="scientific">Sporothrix stenoceras</name>
    <dbReference type="NCBI Taxonomy" id="5173"/>
    <lineage>
        <taxon>Eukaryota</taxon>
        <taxon>Fungi</taxon>
        <taxon>Dikarya</taxon>
        <taxon>Ascomycota</taxon>
        <taxon>Pezizomycotina</taxon>
        <taxon>Sordariomycetes</taxon>
        <taxon>Sordariomycetidae</taxon>
        <taxon>Ophiostomatales</taxon>
        <taxon>Ophiostomataceae</taxon>
        <taxon>Sporothrix</taxon>
    </lineage>
</organism>
<evidence type="ECO:0000256" key="2">
    <source>
        <dbReference type="ARBA" id="ARBA00023163"/>
    </source>
</evidence>
<feature type="non-terminal residue" evidence="4">
    <location>
        <position position="281"/>
    </location>
</feature>
<evidence type="ECO:0008006" key="6">
    <source>
        <dbReference type="Google" id="ProtNLM"/>
    </source>
</evidence>
<keyword evidence="5" id="KW-1185">Reference proteome</keyword>
<evidence type="ECO:0000313" key="4">
    <source>
        <dbReference type="EMBL" id="KAL1901128.1"/>
    </source>
</evidence>
<keyword evidence="1" id="KW-0805">Transcription regulation</keyword>
<evidence type="ECO:0000256" key="3">
    <source>
        <dbReference type="ARBA" id="ARBA00023242"/>
    </source>
</evidence>
<accession>A0ABR3ZK73</accession>
<proteinExistence type="predicted"/>
<evidence type="ECO:0000256" key="1">
    <source>
        <dbReference type="ARBA" id="ARBA00023015"/>
    </source>
</evidence>
<evidence type="ECO:0000313" key="5">
    <source>
        <dbReference type="Proteomes" id="UP001583186"/>
    </source>
</evidence>
<reference evidence="4 5" key="1">
    <citation type="journal article" date="2024" name="IMA Fungus">
        <title>IMA Genome - F19 : A genome assembly and annotation guide to empower mycologists, including annotated draft genome sequences of Ceratocystis pirilliformis, Diaporthe australafricana, Fusarium ophioides, Paecilomyces lecythidis, and Sporothrix stenoceras.</title>
        <authorList>
            <person name="Aylward J."/>
            <person name="Wilson A.M."/>
            <person name="Visagie C.M."/>
            <person name="Spraker J."/>
            <person name="Barnes I."/>
            <person name="Buitendag C."/>
            <person name="Ceriani C."/>
            <person name="Del Mar Angel L."/>
            <person name="du Plessis D."/>
            <person name="Fuchs T."/>
            <person name="Gasser K."/>
            <person name="Kramer D."/>
            <person name="Li W."/>
            <person name="Munsamy K."/>
            <person name="Piso A."/>
            <person name="Price J.L."/>
            <person name="Sonnekus B."/>
            <person name="Thomas C."/>
            <person name="van der Nest A."/>
            <person name="van Dijk A."/>
            <person name="van Heerden A."/>
            <person name="van Vuuren N."/>
            <person name="Yilmaz N."/>
            <person name="Duong T.A."/>
            <person name="van der Merwe N.A."/>
            <person name="Wingfield M.J."/>
            <person name="Wingfield B.D."/>
        </authorList>
    </citation>
    <scope>NUCLEOTIDE SEQUENCE [LARGE SCALE GENOMIC DNA]</scope>
    <source>
        <strain evidence="4 5">CMW 5346</strain>
    </source>
</reference>
<dbReference type="PANTHER" id="PTHR47424">
    <property type="entry name" value="REGULATORY PROTEIN GAL4"/>
    <property type="match status" value="1"/>
</dbReference>
<dbReference type="InterPro" id="IPR051127">
    <property type="entry name" value="Fungal_SecMet_Regulators"/>
</dbReference>
<sequence length="281" mass="31514">MSTKLGRPFLVDRTHVSVAVYSDDREAAAYNGATLGRHGDNVTWLTYALQNLRLFLTISDVFSALWDDFGEVIHRNQLSCIYTDPDAVEECAKTLARTIPAMKAWADSVPLDLKMRRRSGGDPYSTSCLAVEIDTLLPTWLQRQRVCLELTYHHSLVTLTRPFITFYSHPKTYTPVAERHATTCVDHAVSFTLIMHQVMTESDFMRNWSEFFTMQWNTAITIVGFILAYPIHQATTKARRALDKAIVVFDLYGASSPVSSDAATITKDLAAKADMLAGHVS</sequence>
<comment type="caution">
    <text evidence="4">The sequence shown here is derived from an EMBL/GenBank/DDBJ whole genome shotgun (WGS) entry which is preliminary data.</text>
</comment>
<name>A0ABR3ZK73_9PEZI</name>